<dbReference type="AlphaFoldDB" id="A0A1E1XNY2"/>
<organism evidence="6">
    <name type="scientific">Amblyomma sculptum</name>
    <name type="common">Tick</name>
    <dbReference type="NCBI Taxonomy" id="1581419"/>
    <lineage>
        <taxon>Eukaryota</taxon>
        <taxon>Metazoa</taxon>
        <taxon>Ecdysozoa</taxon>
        <taxon>Arthropoda</taxon>
        <taxon>Chelicerata</taxon>
        <taxon>Arachnida</taxon>
        <taxon>Acari</taxon>
        <taxon>Parasitiformes</taxon>
        <taxon>Ixodida</taxon>
        <taxon>Ixodoidea</taxon>
        <taxon>Ixodidae</taxon>
        <taxon>Amblyomminae</taxon>
        <taxon>Amblyomma</taxon>
    </lineage>
</organism>
<dbReference type="SMART" id="SM00343">
    <property type="entry name" value="ZnF_C2HC"/>
    <property type="match status" value="1"/>
</dbReference>
<dbReference type="InterPro" id="IPR001878">
    <property type="entry name" value="Znf_CCHC"/>
</dbReference>
<keyword evidence="2" id="KW-0863">Zinc-finger</keyword>
<evidence type="ECO:0000259" key="4">
    <source>
        <dbReference type="PROSITE" id="PS50158"/>
    </source>
</evidence>
<dbReference type="GO" id="GO:0004190">
    <property type="term" value="F:aspartic-type endopeptidase activity"/>
    <property type="evidence" value="ECO:0007669"/>
    <property type="project" value="InterPro"/>
</dbReference>
<dbReference type="InterPro" id="IPR001969">
    <property type="entry name" value="Aspartic_peptidase_AS"/>
</dbReference>
<evidence type="ECO:0000256" key="1">
    <source>
        <dbReference type="ARBA" id="ARBA00022801"/>
    </source>
</evidence>
<feature type="domain" description="Peptidase A2" evidence="5">
    <location>
        <begin position="156"/>
        <end position="171"/>
    </location>
</feature>
<reference evidence="6" key="2">
    <citation type="journal article" date="2017" name="Front. Cell. Infect. Microbiol.">
        <title>Analysis of the Salivary Gland Transcriptome of Unfed and Partially Fed Amblyomma sculptum Ticks and Descriptive Proteome of the Saliva.</title>
        <authorList>
            <person name="Esteves E."/>
            <person name="Maruyama S.R."/>
            <person name="Kawahara R."/>
            <person name="Fujita A."/>
            <person name="Martins L.A."/>
            <person name="Righi A.A."/>
            <person name="Costa F.B."/>
            <person name="Palmisano G."/>
            <person name="Labruna M.B."/>
            <person name="Sa-Nunes A."/>
            <person name="Ribeiro J.M.C."/>
            <person name="Fogaca A.C."/>
        </authorList>
    </citation>
    <scope>NUCLEOTIDE SEQUENCE</scope>
</reference>
<dbReference type="PROSITE" id="PS50158">
    <property type="entry name" value="ZF_CCHC"/>
    <property type="match status" value="1"/>
</dbReference>
<protein>
    <submittedName>
        <fullName evidence="6">Putative polyprotein of retroviral origin</fullName>
    </submittedName>
</protein>
<feature type="compositionally biased region" description="Low complexity" evidence="3">
    <location>
        <begin position="115"/>
        <end position="128"/>
    </location>
</feature>
<evidence type="ECO:0000259" key="5">
    <source>
        <dbReference type="PROSITE" id="PS50175"/>
    </source>
</evidence>
<evidence type="ECO:0000313" key="6">
    <source>
        <dbReference type="EMBL" id="JAU01043.1"/>
    </source>
</evidence>
<feature type="compositionally biased region" description="Basic and acidic residues" evidence="3">
    <location>
        <begin position="316"/>
        <end position="326"/>
    </location>
</feature>
<dbReference type="SUPFAM" id="SSF50630">
    <property type="entry name" value="Acid proteases"/>
    <property type="match status" value="1"/>
</dbReference>
<dbReference type="InterPro" id="IPR021109">
    <property type="entry name" value="Peptidase_aspartic_dom_sf"/>
</dbReference>
<name>A0A1E1XNY2_AMBSC</name>
<dbReference type="PANTHER" id="PTHR46888:SF1">
    <property type="entry name" value="RIBONUCLEASE H"/>
    <property type="match status" value="1"/>
</dbReference>
<dbReference type="InterPro" id="IPR036875">
    <property type="entry name" value="Znf_CCHC_sf"/>
</dbReference>
<feature type="domain" description="CCHC-type" evidence="4">
    <location>
        <begin position="101"/>
        <end position="115"/>
    </location>
</feature>
<dbReference type="PROSITE" id="PS50175">
    <property type="entry name" value="ASP_PROT_RETROV"/>
    <property type="match status" value="1"/>
</dbReference>
<proteinExistence type="evidence at transcript level"/>
<feature type="region of interest" description="Disordered" evidence="3">
    <location>
        <begin position="290"/>
        <end position="346"/>
    </location>
</feature>
<evidence type="ECO:0000256" key="3">
    <source>
        <dbReference type="SAM" id="MobiDB-lite"/>
    </source>
</evidence>
<dbReference type="GO" id="GO:0003676">
    <property type="term" value="F:nucleic acid binding"/>
    <property type="evidence" value="ECO:0007669"/>
    <property type="project" value="InterPro"/>
</dbReference>
<accession>A0A1E1XNY2</accession>
<dbReference type="SUPFAM" id="SSF57756">
    <property type="entry name" value="Retrovirus zinc finger-like domains"/>
    <property type="match status" value="1"/>
</dbReference>
<sequence length="346" mass="37194">VSTFEQLLELLVADQLKNNLSDAALKYVTLQEGNGWRKATELAALLQTFEDAEGKNSADKRVEPKRTDAQSAGARKPAKEPHRYTTGRSQAPQARSHPRGCFSCGETGHQRANCPHANAANAPNKGNGLSARVATQDSAAQHRRELITITCRDGDIEAILDTGTDVTVVRESVVPPELVKPHGTINLVSAFGEKVQAKLAILPLTLKRNASAFADIREAVPVLCALTDKLVSQTNCLLSEEAWEALKQEGEIRGIVADKEAQGDCKEACREHPLETVMADGKKEAAVAQVAMQSESDESVSSDSSDKEAPAVGERSASETFRESQRSDATLQGAWRDARAGKKGMA</sequence>
<keyword evidence="2" id="KW-0479">Metal-binding</keyword>
<dbReference type="EMBL" id="GFAA01002392">
    <property type="protein sequence ID" value="JAU01043.1"/>
    <property type="molecule type" value="mRNA"/>
</dbReference>
<dbReference type="PANTHER" id="PTHR46888">
    <property type="entry name" value="ZINC KNUCKLE DOMAINCONTAINING PROTEIN-RELATED"/>
    <property type="match status" value="1"/>
</dbReference>
<dbReference type="GO" id="GO:0008270">
    <property type="term" value="F:zinc ion binding"/>
    <property type="evidence" value="ECO:0007669"/>
    <property type="project" value="UniProtKB-KW"/>
</dbReference>
<feature type="non-terminal residue" evidence="6">
    <location>
        <position position="1"/>
    </location>
</feature>
<dbReference type="Gene3D" id="2.40.70.10">
    <property type="entry name" value="Acid Proteases"/>
    <property type="match status" value="1"/>
</dbReference>
<dbReference type="InterPro" id="IPR001995">
    <property type="entry name" value="Peptidase_A2_cat"/>
</dbReference>
<evidence type="ECO:0000256" key="2">
    <source>
        <dbReference type="PROSITE-ProRule" id="PRU00047"/>
    </source>
</evidence>
<feature type="region of interest" description="Disordered" evidence="3">
    <location>
        <begin position="53"/>
        <end position="99"/>
    </location>
</feature>
<feature type="compositionally biased region" description="Basic and acidic residues" evidence="3">
    <location>
        <begin position="53"/>
        <end position="68"/>
    </location>
</feature>
<keyword evidence="1" id="KW-0378">Hydrolase</keyword>
<reference evidence="6" key="1">
    <citation type="submission" date="2016-09" db="EMBL/GenBank/DDBJ databases">
        <authorList>
            <person name="Capua I."/>
            <person name="De Benedictis P."/>
            <person name="Joannis T."/>
            <person name="Lombin L.H."/>
            <person name="Cattoli G."/>
        </authorList>
    </citation>
    <scope>NUCLEOTIDE SEQUENCE</scope>
</reference>
<dbReference type="PROSITE" id="PS00141">
    <property type="entry name" value="ASP_PROTEASE"/>
    <property type="match status" value="1"/>
</dbReference>
<feature type="region of interest" description="Disordered" evidence="3">
    <location>
        <begin position="115"/>
        <end position="137"/>
    </location>
</feature>
<keyword evidence="2" id="KW-0862">Zinc</keyword>
<dbReference type="GO" id="GO:0006508">
    <property type="term" value="P:proteolysis"/>
    <property type="evidence" value="ECO:0007669"/>
    <property type="project" value="InterPro"/>
</dbReference>
<dbReference type="Pfam" id="PF00098">
    <property type="entry name" value="zf-CCHC"/>
    <property type="match status" value="1"/>
</dbReference>
<feature type="non-terminal residue" evidence="6">
    <location>
        <position position="346"/>
    </location>
</feature>